<dbReference type="EMBL" id="AACS02000006">
    <property type="protein sequence ID" value="EAU83937.2"/>
    <property type="molecule type" value="Genomic_DNA"/>
</dbReference>
<sequence length="160" mass="17548">MKFADTLQITTDSQRVPPQLAKEIFTKILTAEESKDTNNLLSFTEDGATYEVSGLDRVSGKAAIKQYHDWMFAAVERTEIVMKSGRLGPTESSATYDQTYYYTDGTSSTVSWTLTVQNNPDIGNIKASAIKIVGNATAHWDKCTALVGPLPVSPAHRELV</sequence>
<gene>
    <name evidence="1" type="ORF">CC1G_10342</name>
</gene>
<dbReference type="RefSeq" id="XP_001837921.2">
    <property type="nucleotide sequence ID" value="XM_001837869.2"/>
</dbReference>
<name>A8P0L6_COPC7</name>
<accession>A8P0L6</accession>
<dbReference type="GeneID" id="6014486"/>
<dbReference type="AlphaFoldDB" id="A8P0L6"/>
<dbReference type="HOGENOM" id="CLU_1669308_0_0_1"/>
<evidence type="ECO:0000313" key="2">
    <source>
        <dbReference type="Proteomes" id="UP000001861"/>
    </source>
</evidence>
<dbReference type="InterPro" id="IPR032710">
    <property type="entry name" value="NTF2-like_dom_sf"/>
</dbReference>
<evidence type="ECO:0008006" key="3">
    <source>
        <dbReference type="Google" id="ProtNLM"/>
    </source>
</evidence>
<dbReference type="Proteomes" id="UP000001861">
    <property type="component" value="Unassembled WGS sequence"/>
</dbReference>
<dbReference type="VEuPathDB" id="FungiDB:CC1G_10342"/>
<proteinExistence type="predicted"/>
<dbReference type="Gene3D" id="3.10.450.50">
    <property type="match status" value="1"/>
</dbReference>
<comment type="caution">
    <text evidence="1">The sequence shown here is derived from an EMBL/GenBank/DDBJ whole genome shotgun (WGS) entry which is preliminary data.</text>
</comment>
<evidence type="ECO:0000313" key="1">
    <source>
        <dbReference type="EMBL" id="EAU83937.2"/>
    </source>
</evidence>
<dbReference type="InParanoid" id="A8P0L6"/>
<keyword evidence="2" id="KW-1185">Reference proteome</keyword>
<dbReference type="SUPFAM" id="SSF54427">
    <property type="entry name" value="NTF2-like"/>
    <property type="match status" value="1"/>
</dbReference>
<reference evidence="1 2" key="1">
    <citation type="journal article" date="2010" name="Proc. Natl. Acad. Sci. U.S.A.">
        <title>Insights into evolution of multicellular fungi from the assembled chromosomes of the mushroom Coprinopsis cinerea (Coprinus cinereus).</title>
        <authorList>
            <person name="Stajich J.E."/>
            <person name="Wilke S.K."/>
            <person name="Ahren D."/>
            <person name="Au C.H."/>
            <person name="Birren B.W."/>
            <person name="Borodovsky M."/>
            <person name="Burns C."/>
            <person name="Canback B."/>
            <person name="Casselton L.A."/>
            <person name="Cheng C.K."/>
            <person name="Deng J."/>
            <person name="Dietrich F.S."/>
            <person name="Fargo D.C."/>
            <person name="Farman M.L."/>
            <person name="Gathman A.C."/>
            <person name="Goldberg J."/>
            <person name="Guigo R."/>
            <person name="Hoegger P.J."/>
            <person name="Hooker J.B."/>
            <person name="Huggins A."/>
            <person name="James T.Y."/>
            <person name="Kamada T."/>
            <person name="Kilaru S."/>
            <person name="Kodira C."/>
            <person name="Kues U."/>
            <person name="Kupfer D."/>
            <person name="Kwan H.S."/>
            <person name="Lomsadze A."/>
            <person name="Li W."/>
            <person name="Lilly W.W."/>
            <person name="Ma L.J."/>
            <person name="Mackey A.J."/>
            <person name="Manning G."/>
            <person name="Martin F."/>
            <person name="Muraguchi H."/>
            <person name="Natvig D.O."/>
            <person name="Palmerini H."/>
            <person name="Ramesh M.A."/>
            <person name="Rehmeyer C.J."/>
            <person name="Roe B.A."/>
            <person name="Shenoy N."/>
            <person name="Stanke M."/>
            <person name="Ter-Hovhannisyan V."/>
            <person name="Tunlid A."/>
            <person name="Velagapudi R."/>
            <person name="Vision T.J."/>
            <person name="Zeng Q."/>
            <person name="Zolan M.E."/>
            <person name="Pukkila P.J."/>
        </authorList>
    </citation>
    <scope>NUCLEOTIDE SEQUENCE [LARGE SCALE GENOMIC DNA]</scope>
    <source>
        <strain evidence="2">Okayama-7 / 130 / ATCC MYA-4618 / FGSC 9003</strain>
    </source>
</reference>
<organism evidence="1 2">
    <name type="scientific">Coprinopsis cinerea (strain Okayama-7 / 130 / ATCC MYA-4618 / FGSC 9003)</name>
    <name type="common">Inky cap fungus</name>
    <name type="synonym">Hormographiella aspergillata</name>
    <dbReference type="NCBI Taxonomy" id="240176"/>
    <lineage>
        <taxon>Eukaryota</taxon>
        <taxon>Fungi</taxon>
        <taxon>Dikarya</taxon>
        <taxon>Basidiomycota</taxon>
        <taxon>Agaricomycotina</taxon>
        <taxon>Agaricomycetes</taxon>
        <taxon>Agaricomycetidae</taxon>
        <taxon>Agaricales</taxon>
        <taxon>Agaricineae</taxon>
        <taxon>Psathyrellaceae</taxon>
        <taxon>Coprinopsis</taxon>
    </lineage>
</organism>
<protein>
    <recommendedName>
        <fullName evidence="3">SnoaL-like domain-containing protein</fullName>
    </recommendedName>
</protein>
<dbReference type="KEGG" id="cci:CC1G_10342"/>